<gene>
    <name evidence="6" type="ORF">AACH00_14235</name>
</gene>
<dbReference type="Pfam" id="PF03861">
    <property type="entry name" value="ANTAR"/>
    <property type="match status" value="1"/>
</dbReference>
<accession>A0ABU9C6J9</accession>
<dbReference type="Pfam" id="PF13675">
    <property type="entry name" value="PilJ"/>
    <property type="match status" value="2"/>
</dbReference>
<keyword evidence="7" id="KW-1185">Reference proteome</keyword>
<name>A0ABU9C6J9_9BURK</name>
<reference evidence="6 7" key="1">
    <citation type="submission" date="2024-04" db="EMBL/GenBank/DDBJ databases">
        <title>Novel species of the genus Ideonella isolated from streams.</title>
        <authorList>
            <person name="Lu H."/>
        </authorList>
    </citation>
    <scope>NUCLEOTIDE SEQUENCE [LARGE SCALE GENOMIC DNA]</scope>
    <source>
        <strain evidence="6 7">LYT19W</strain>
    </source>
</reference>
<evidence type="ECO:0000256" key="3">
    <source>
        <dbReference type="ARBA" id="ARBA00022989"/>
    </source>
</evidence>
<evidence type="ECO:0000256" key="4">
    <source>
        <dbReference type="ARBA" id="ARBA00023136"/>
    </source>
</evidence>
<feature type="domain" description="ANTAR" evidence="5">
    <location>
        <begin position="129"/>
        <end position="190"/>
    </location>
</feature>
<keyword evidence="2" id="KW-0812">Transmembrane</keyword>
<comment type="subcellular location">
    <subcellularLocation>
        <location evidence="1">Membrane</location>
        <topology evidence="1">Multi-pass membrane protein</topology>
    </subcellularLocation>
</comment>
<dbReference type="Gene3D" id="1.10.10.10">
    <property type="entry name" value="Winged helix-like DNA-binding domain superfamily/Winged helix DNA-binding domain"/>
    <property type="match status" value="1"/>
</dbReference>
<keyword evidence="3" id="KW-1133">Transmembrane helix</keyword>
<dbReference type="SUPFAM" id="SSF52172">
    <property type="entry name" value="CheY-like"/>
    <property type="match status" value="1"/>
</dbReference>
<dbReference type="PROSITE" id="PS50921">
    <property type="entry name" value="ANTAR"/>
    <property type="match status" value="1"/>
</dbReference>
<dbReference type="EMBL" id="JBBUTI010000009">
    <property type="protein sequence ID" value="MEK8047518.1"/>
    <property type="molecule type" value="Genomic_DNA"/>
</dbReference>
<dbReference type="InterPro" id="IPR029095">
    <property type="entry name" value="NarX-like_N"/>
</dbReference>
<dbReference type="SMART" id="SM01012">
    <property type="entry name" value="ANTAR"/>
    <property type="match status" value="1"/>
</dbReference>
<evidence type="ECO:0000256" key="2">
    <source>
        <dbReference type="ARBA" id="ARBA00022692"/>
    </source>
</evidence>
<dbReference type="RefSeq" id="WP_341399825.1">
    <property type="nucleotide sequence ID" value="NZ_JBBUTI010000009.1"/>
</dbReference>
<dbReference type="InterPro" id="IPR036388">
    <property type="entry name" value="WH-like_DNA-bd_sf"/>
</dbReference>
<evidence type="ECO:0000256" key="1">
    <source>
        <dbReference type="ARBA" id="ARBA00004141"/>
    </source>
</evidence>
<evidence type="ECO:0000313" key="7">
    <source>
        <dbReference type="Proteomes" id="UP001379945"/>
    </source>
</evidence>
<keyword evidence="4" id="KW-0472">Membrane</keyword>
<protein>
    <submittedName>
        <fullName evidence="6">Type IV pili methyl-accepting chemotaxis transducer N-terminal domain-containing protein</fullName>
    </submittedName>
</protein>
<organism evidence="6 7">
    <name type="scientific">Ideonella margarita</name>
    <dbReference type="NCBI Taxonomy" id="2984191"/>
    <lineage>
        <taxon>Bacteria</taxon>
        <taxon>Pseudomonadati</taxon>
        <taxon>Pseudomonadota</taxon>
        <taxon>Betaproteobacteria</taxon>
        <taxon>Burkholderiales</taxon>
        <taxon>Sphaerotilaceae</taxon>
        <taxon>Ideonella</taxon>
    </lineage>
</organism>
<dbReference type="InterPro" id="IPR011006">
    <property type="entry name" value="CheY-like_superfamily"/>
</dbReference>
<dbReference type="InterPro" id="IPR005561">
    <property type="entry name" value="ANTAR"/>
</dbReference>
<sequence length="432" mass="46060">MPSVFQLHITDVSMPPGGASAGASASAFTTLMGLRNELGAHTQAHQVIVGPTAAALAAAQAALAANNHKNTTPNTPLGPLTVFAPLPEPAALAKLGHAGLTGWWPMDDTAPAALLASCLHMDQARWRQLETANAALHSVRTELEEQRWVERAKGVLMQARQLSSDEALHLLRGAATGAGLPLGEVSRAVAQTAQWAEAVNRAGRLRMLSQRLIKLAAQVLAGVNTRRAKQAQGIAMRQVESCLKTLDDLLESRSADPAGLDALRAVHQAWQALLALLTPRMTLRTLQQADDAAATLLHCAEALTDALEAGGARRALRLVNLCGRQRMQVQRLAKEALLAALLQQPERLDALPAVMQSFEAAVQELEHAPLGSPAARATLSAAREQWLNLLRGLRLPDGQEGRQALAVASDALLVLFDELTDDYEHSLQLILS</sequence>
<evidence type="ECO:0000259" key="5">
    <source>
        <dbReference type="PROSITE" id="PS50921"/>
    </source>
</evidence>
<dbReference type="Proteomes" id="UP001379945">
    <property type="component" value="Unassembled WGS sequence"/>
</dbReference>
<evidence type="ECO:0000313" key="6">
    <source>
        <dbReference type="EMBL" id="MEK8047518.1"/>
    </source>
</evidence>
<proteinExistence type="predicted"/>
<comment type="caution">
    <text evidence="6">The sequence shown here is derived from an EMBL/GenBank/DDBJ whole genome shotgun (WGS) entry which is preliminary data.</text>
</comment>